<organism evidence="1 2">
    <name type="scientific">Rhodoferax ferrireducens</name>
    <dbReference type="NCBI Taxonomy" id="192843"/>
    <lineage>
        <taxon>Bacteria</taxon>
        <taxon>Pseudomonadati</taxon>
        <taxon>Pseudomonadota</taxon>
        <taxon>Betaproteobacteria</taxon>
        <taxon>Burkholderiales</taxon>
        <taxon>Comamonadaceae</taxon>
        <taxon>Rhodoferax</taxon>
    </lineage>
</organism>
<dbReference type="Pfam" id="PF02423">
    <property type="entry name" value="OCD_Mu_crystall"/>
    <property type="match status" value="1"/>
</dbReference>
<evidence type="ECO:0000313" key="1">
    <source>
        <dbReference type="EMBL" id="OQW88209.1"/>
    </source>
</evidence>
<name>A0A1W9KUS4_9BURK</name>
<reference evidence="1 2" key="1">
    <citation type="submission" date="2017-01" db="EMBL/GenBank/DDBJ databases">
        <title>Novel large sulfur bacteria in the metagenomes of groundwater-fed chemosynthetic microbial mats in the Lake Huron basin.</title>
        <authorList>
            <person name="Sharrar A.M."/>
            <person name="Flood B.E."/>
            <person name="Bailey J.V."/>
            <person name="Jones D.S."/>
            <person name="Biddanda B."/>
            <person name="Ruberg S.A."/>
            <person name="Marcus D.N."/>
            <person name="Dick G.J."/>
        </authorList>
    </citation>
    <scope>NUCLEOTIDE SEQUENCE [LARGE SCALE GENOMIC DNA]</scope>
    <source>
        <strain evidence="1">A7</strain>
    </source>
</reference>
<comment type="caution">
    <text evidence="1">The sequence shown here is derived from an EMBL/GenBank/DDBJ whole genome shotgun (WGS) entry which is preliminary data.</text>
</comment>
<dbReference type="PANTHER" id="PTHR13812:SF19">
    <property type="entry name" value="KETIMINE REDUCTASE MU-CRYSTALLIN"/>
    <property type="match status" value="1"/>
</dbReference>
<dbReference type="Proteomes" id="UP000192505">
    <property type="component" value="Unassembled WGS sequence"/>
</dbReference>
<dbReference type="InterPro" id="IPR003462">
    <property type="entry name" value="ODC_Mu_crystall"/>
</dbReference>
<accession>A0A1W9KUS4</accession>
<dbReference type="EMBL" id="MTEI01000005">
    <property type="protein sequence ID" value="OQW88209.1"/>
    <property type="molecule type" value="Genomic_DNA"/>
</dbReference>
<dbReference type="InterPro" id="IPR036291">
    <property type="entry name" value="NAD(P)-bd_dom_sf"/>
</dbReference>
<dbReference type="SUPFAM" id="SSF51735">
    <property type="entry name" value="NAD(P)-binding Rossmann-fold domains"/>
    <property type="match status" value="1"/>
</dbReference>
<dbReference type="AlphaFoldDB" id="A0A1W9KUS4"/>
<evidence type="ECO:0000313" key="2">
    <source>
        <dbReference type="Proteomes" id="UP000192505"/>
    </source>
</evidence>
<dbReference type="InterPro" id="IPR023401">
    <property type="entry name" value="ODC_N"/>
</dbReference>
<dbReference type="Gene3D" id="3.30.1780.10">
    <property type="entry name" value="ornithine cyclodeaminase, domain 1"/>
    <property type="match status" value="1"/>
</dbReference>
<proteinExistence type="predicted"/>
<dbReference type="Gene3D" id="3.40.50.720">
    <property type="entry name" value="NAD(P)-binding Rossmann-like Domain"/>
    <property type="match status" value="1"/>
</dbReference>
<dbReference type="NCBIfam" id="NF005762">
    <property type="entry name" value="PRK07589.1"/>
    <property type="match status" value="1"/>
</dbReference>
<gene>
    <name evidence="1" type="ORF">BWK72_09900</name>
</gene>
<sequence>MNTAKTLSANRIGTLFLSPQDVAALIGRQGIASTLQGLAATIHQDFLRWKSFDKAPRVASHSADGVIELMPIADASTYTFKYVNGHPKNTAQGLSTVMAFGVLADVATGVPLLLSELTLTTALRTAATSAVAARALARPDSRVMALIGNGAQSEFQALVFHHLLDIEEIRLFDIDPQATAKLMRNLQANPDAAGLRLIPCASVREAVRGADIVTTITADKTNATIITADMLEPGMHINGVGGDCPGKTEIHADVLRAASVFVEFEPQTRIEGDLQHLPADFAVTELWQVLTGKAPGRSSAEQVTMFDSVGFAMEDFSALRYLYAQAQALQLGAPIALMAELSDPKDLYRLIRPAANRTSPARAKLTESA</sequence>
<protein>
    <submittedName>
        <fullName evidence="1">Ornithine cyclodeaminase</fullName>
    </submittedName>
</protein>
<dbReference type="PANTHER" id="PTHR13812">
    <property type="entry name" value="KETIMINE REDUCTASE MU-CRYSTALLIN"/>
    <property type="match status" value="1"/>
</dbReference>